<dbReference type="CDD" id="cd18186">
    <property type="entry name" value="BTB_POZ_ZBTB_KLHL-like"/>
    <property type="match status" value="1"/>
</dbReference>
<dbReference type="EMBL" id="CP090166">
    <property type="protein sequence ID" value="UJO16536.1"/>
    <property type="molecule type" value="Genomic_DNA"/>
</dbReference>
<keyword evidence="3" id="KW-1185">Reference proteome</keyword>
<dbReference type="KEGG" id="ffu:CLAFUR5_04943"/>
<organism evidence="2 3">
    <name type="scientific">Passalora fulva</name>
    <name type="common">Tomato leaf mold</name>
    <name type="synonym">Cladosporium fulvum</name>
    <dbReference type="NCBI Taxonomy" id="5499"/>
    <lineage>
        <taxon>Eukaryota</taxon>
        <taxon>Fungi</taxon>
        <taxon>Dikarya</taxon>
        <taxon>Ascomycota</taxon>
        <taxon>Pezizomycotina</taxon>
        <taxon>Dothideomycetes</taxon>
        <taxon>Dothideomycetidae</taxon>
        <taxon>Mycosphaerellales</taxon>
        <taxon>Mycosphaerellaceae</taxon>
        <taxon>Fulvia</taxon>
    </lineage>
</organism>
<dbReference type="Gene3D" id="3.30.710.10">
    <property type="entry name" value="Potassium Channel Kv1.1, Chain A"/>
    <property type="match status" value="1"/>
</dbReference>
<dbReference type="SUPFAM" id="SSF54695">
    <property type="entry name" value="POZ domain"/>
    <property type="match status" value="1"/>
</dbReference>
<proteinExistence type="predicted"/>
<evidence type="ECO:0000259" key="1">
    <source>
        <dbReference type="PROSITE" id="PS50097"/>
    </source>
</evidence>
<gene>
    <name evidence="2" type="ORF">CLAFUR5_04943</name>
</gene>
<dbReference type="InterPro" id="IPR000210">
    <property type="entry name" value="BTB/POZ_dom"/>
</dbReference>
<dbReference type="Proteomes" id="UP000756132">
    <property type="component" value="Chromosome 4"/>
</dbReference>
<protein>
    <recommendedName>
        <fullName evidence="1">BTB domain-containing protein</fullName>
    </recommendedName>
</protein>
<dbReference type="RefSeq" id="XP_047760902.1">
    <property type="nucleotide sequence ID" value="XM_047904091.1"/>
</dbReference>
<dbReference type="InterPro" id="IPR011333">
    <property type="entry name" value="SKP1/BTB/POZ_sf"/>
</dbReference>
<accession>A0A9Q8LFC9</accession>
<dbReference type="AlphaFoldDB" id="A0A9Q8LFC9"/>
<dbReference type="GeneID" id="71984821"/>
<evidence type="ECO:0000313" key="3">
    <source>
        <dbReference type="Proteomes" id="UP000756132"/>
    </source>
</evidence>
<sequence>MSTAKEAAQAIKTQALARLPPGYQHFLHKIAGLKDDPNSADFVIKSGNREFRVHSHVVALHSDASHSVLKPGFSEYEEREWDWQDKKESAGIEAESEAAAKVIDYFYRFEYDAVPDSLDIHARVYAIADCYLMPDLKLYAQDRFEAAASRLFQMSVNYPPQPYNGPFWHQFQPSYATQYANQVAPARSNYEANRTRVIAPAAPVSSAYNTKAKDIDVTAFFEVIPFIYKKSLDINPGLRKSVVRVWNSLTGYQKQALGRDHWTALLKEVPELAVDLIVGYGEEPSAKTTAFGGHSPFGPVGSQTTTDSGALNRAIDYATGGGAARRYAM</sequence>
<reference evidence="2" key="1">
    <citation type="submission" date="2021-12" db="EMBL/GenBank/DDBJ databases">
        <authorList>
            <person name="Zaccaron A."/>
            <person name="Stergiopoulos I."/>
        </authorList>
    </citation>
    <scope>NUCLEOTIDE SEQUENCE</scope>
    <source>
        <strain evidence="2">Race5_Kim</strain>
    </source>
</reference>
<name>A0A9Q8LFC9_PASFU</name>
<reference evidence="2" key="2">
    <citation type="journal article" date="2022" name="Microb. Genom.">
        <title>A chromosome-scale genome assembly of the tomato pathogen Cladosporium fulvum reveals a compartmentalized genome architecture and the presence of a dispensable chromosome.</title>
        <authorList>
            <person name="Zaccaron A.Z."/>
            <person name="Chen L.H."/>
            <person name="Samaras A."/>
            <person name="Stergiopoulos I."/>
        </authorList>
    </citation>
    <scope>NUCLEOTIDE SEQUENCE</scope>
    <source>
        <strain evidence="2">Race5_Kim</strain>
    </source>
</reference>
<dbReference type="OrthoDB" id="6359816at2759"/>
<dbReference type="PROSITE" id="PS50097">
    <property type="entry name" value="BTB"/>
    <property type="match status" value="1"/>
</dbReference>
<evidence type="ECO:0000313" key="2">
    <source>
        <dbReference type="EMBL" id="UJO16536.1"/>
    </source>
</evidence>
<feature type="domain" description="BTB" evidence="1">
    <location>
        <begin position="40"/>
        <end position="115"/>
    </location>
</feature>